<evidence type="ECO:0000256" key="1">
    <source>
        <dbReference type="ARBA" id="ARBA00022679"/>
    </source>
</evidence>
<dbReference type="GO" id="GO:0004722">
    <property type="term" value="F:protein serine/threonine phosphatase activity"/>
    <property type="evidence" value="ECO:0007669"/>
    <property type="project" value="UniProtKB-EC"/>
</dbReference>
<gene>
    <name evidence="8" type="ORF">RPE78_08925</name>
</gene>
<dbReference type="InterPro" id="IPR008266">
    <property type="entry name" value="Tyr_kinase_AS"/>
</dbReference>
<dbReference type="Gene3D" id="3.30.200.20">
    <property type="entry name" value="Phosphorylase Kinase, domain 1"/>
    <property type="match status" value="1"/>
</dbReference>
<dbReference type="InterPro" id="IPR001932">
    <property type="entry name" value="PPM-type_phosphatase-like_dom"/>
</dbReference>
<sequence>MKPMRNSLRVSLGQLSVAGVKPENQDRSGAMLTDSAGHGISLVLADGISTSEFGAEAAEFAVTSFLNDYYATPASWPVKTSAMGVVSAINAALWAANEALTDIEKGHVATLAALVVKDQIAHCLHLGDSRISLWRGGHLQALTEDHRTGTTLEAALGIGPQPEVTYRSLPLEEGDILMLSTDGLHEHLSPEALRMAFLLSDPQEAAQKLVDQALLAGSADNLSVQILRLDQLPASDAPLPQDLTLPALPRAGEMLDGFRIIRQIQSTARSHIYMAESLDGLRVALKIPSAEMAEDPTFRAGFLAEEWAARRVRSDHVLRVPEAGPRSYLFAVSEWIEGQSLRQWMTDHPQPELPQLRAILGQIIQGLRALHRRNMIHQDLRPENIMIDRQGTVKIIDLGSVAVTGVERTTAGGLGAQAGTYQYTAPEYLSGDQVSWRSDQYALAVITYEMLTGRLPYGAKVARIRSRKDQAALRYASARDDLSGVPDWMDQALKRACHPDPSRRYDALSEFLADMTRPSPEWQSGHHRPLVERNPVLLWQSLCAVLAVLCLYLAVT</sequence>
<evidence type="ECO:0000259" key="6">
    <source>
        <dbReference type="PROSITE" id="PS50011"/>
    </source>
</evidence>
<name>A0ABZ1DX51_9RHOB</name>
<keyword evidence="4" id="KW-0067">ATP-binding</keyword>
<evidence type="ECO:0000313" key="9">
    <source>
        <dbReference type="Proteomes" id="UP001623290"/>
    </source>
</evidence>
<evidence type="ECO:0000313" key="8">
    <source>
        <dbReference type="EMBL" id="WRY32831.1"/>
    </source>
</evidence>
<feature type="transmembrane region" description="Helical" evidence="5">
    <location>
        <begin position="536"/>
        <end position="555"/>
    </location>
</feature>
<evidence type="ECO:0000256" key="2">
    <source>
        <dbReference type="ARBA" id="ARBA00022741"/>
    </source>
</evidence>
<accession>A0ABZ1DX51</accession>
<dbReference type="PROSITE" id="PS50011">
    <property type="entry name" value="PROTEIN_KINASE_DOM"/>
    <property type="match status" value="1"/>
</dbReference>
<protein>
    <submittedName>
        <fullName evidence="8">Bifunctional protein-serine/threonine kinase/phosphatase</fullName>
        <ecNumber evidence="8">2.7.11.-</ecNumber>
        <ecNumber evidence="8">3.1.3.-</ecNumber>
        <ecNumber evidence="8">3.1.3.16</ecNumber>
    </submittedName>
</protein>
<feature type="domain" description="Protein kinase" evidence="6">
    <location>
        <begin position="258"/>
        <end position="530"/>
    </location>
</feature>
<evidence type="ECO:0000256" key="4">
    <source>
        <dbReference type="ARBA" id="ARBA00022840"/>
    </source>
</evidence>
<dbReference type="SMART" id="SM00331">
    <property type="entry name" value="PP2C_SIG"/>
    <property type="match status" value="1"/>
</dbReference>
<dbReference type="Pfam" id="PF00069">
    <property type="entry name" value="Pkinase"/>
    <property type="match status" value="1"/>
</dbReference>
<evidence type="ECO:0000256" key="3">
    <source>
        <dbReference type="ARBA" id="ARBA00022777"/>
    </source>
</evidence>
<dbReference type="RefSeq" id="WP_406720340.1">
    <property type="nucleotide sequence ID" value="NZ_CP135443.1"/>
</dbReference>
<evidence type="ECO:0000259" key="7">
    <source>
        <dbReference type="PROSITE" id="PS51746"/>
    </source>
</evidence>
<evidence type="ECO:0000256" key="5">
    <source>
        <dbReference type="SAM" id="Phobius"/>
    </source>
</evidence>
<dbReference type="InterPro" id="IPR036457">
    <property type="entry name" value="PPM-type-like_dom_sf"/>
</dbReference>
<dbReference type="InterPro" id="IPR011009">
    <property type="entry name" value="Kinase-like_dom_sf"/>
</dbReference>
<dbReference type="EMBL" id="CP135443">
    <property type="protein sequence ID" value="WRY32831.1"/>
    <property type="molecule type" value="Genomic_DNA"/>
</dbReference>
<dbReference type="InterPro" id="IPR000719">
    <property type="entry name" value="Prot_kinase_dom"/>
</dbReference>
<dbReference type="SUPFAM" id="SSF81606">
    <property type="entry name" value="PP2C-like"/>
    <property type="match status" value="1"/>
</dbReference>
<dbReference type="PROSITE" id="PS51746">
    <property type="entry name" value="PPM_2"/>
    <property type="match status" value="1"/>
</dbReference>
<keyword evidence="8" id="KW-0378">Hydrolase</keyword>
<dbReference type="SMART" id="SM00332">
    <property type="entry name" value="PP2Cc"/>
    <property type="match status" value="1"/>
</dbReference>
<keyword evidence="5" id="KW-1133">Transmembrane helix</keyword>
<dbReference type="PROSITE" id="PS00109">
    <property type="entry name" value="PROTEIN_KINASE_TYR"/>
    <property type="match status" value="1"/>
</dbReference>
<dbReference type="EC" id="3.1.3.16" evidence="8"/>
<dbReference type="CDD" id="cd14014">
    <property type="entry name" value="STKc_PknB_like"/>
    <property type="match status" value="1"/>
</dbReference>
<keyword evidence="5" id="KW-0472">Membrane</keyword>
<feature type="domain" description="PPM-type phosphatase" evidence="7">
    <location>
        <begin position="9"/>
        <end position="229"/>
    </location>
</feature>
<dbReference type="PANTHER" id="PTHR43289:SF6">
    <property type="entry name" value="SERINE_THREONINE-PROTEIN KINASE NEKL-3"/>
    <property type="match status" value="1"/>
</dbReference>
<dbReference type="EC" id="2.7.11.-" evidence="8"/>
<organism evidence="8 9">
    <name type="scientific">Thioclava litoralis</name>
    <dbReference type="NCBI Taxonomy" id="3076557"/>
    <lineage>
        <taxon>Bacteria</taxon>
        <taxon>Pseudomonadati</taxon>
        <taxon>Pseudomonadota</taxon>
        <taxon>Alphaproteobacteria</taxon>
        <taxon>Rhodobacterales</taxon>
        <taxon>Paracoccaceae</taxon>
        <taxon>Thioclava</taxon>
    </lineage>
</organism>
<proteinExistence type="predicted"/>
<dbReference type="Gene3D" id="3.60.40.10">
    <property type="entry name" value="PPM-type phosphatase domain"/>
    <property type="match status" value="1"/>
</dbReference>
<dbReference type="Proteomes" id="UP001623290">
    <property type="component" value="Chromosome"/>
</dbReference>
<dbReference type="Gene3D" id="1.10.510.10">
    <property type="entry name" value="Transferase(Phosphotransferase) domain 1"/>
    <property type="match status" value="1"/>
</dbReference>
<dbReference type="SUPFAM" id="SSF56112">
    <property type="entry name" value="Protein kinase-like (PK-like)"/>
    <property type="match status" value="1"/>
</dbReference>
<keyword evidence="5" id="KW-0812">Transmembrane</keyword>
<keyword evidence="9" id="KW-1185">Reference proteome</keyword>
<keyword evidence="3 8" id="KW-0418">Kinase</keyword>
<dbReference type="GO" id="GO:0016301">
    <property type="term" value="F:kinase activity"/>
    <property type="evidence" value="ECO:0007669"/>
    <property type="project" value="UniProtKB-KW"/>
</dbReference>
<dbReference type="EC" id="3.1.3.-" evidence="8"/>
<keyword evidence="2" id="KW-0547">Nucleotide-binding</keyword>
<reference evidence="8 9" key="1">
    <citation type="submission" date="2023-09" db="EMBL/GenBank/DDBJ databases">
        <title>Thioclava shenzhenensis sp. nov., a multidrug resistant bacteria-antagonizing species isolated from coastal seawater.</title>
        <authorList>
            <person name="Long M."/>
        </authorList>
    </citation>
    <scope>NUCLEOTIDE SEQUENCE [LARGE SCALE GENOMIC DNA]</scope>
    <source>
        <strain evidence="8 9">FTW29</strain>
    </source>
</reference>
<dbReference type="CDD" id="cd00143">
    <property type="entry name" value="PP2Cc"/>
    <property type="match status" value="1"/>
</dbReference>
<dbReference type="PANTHER" id="PTHR43289">
    <property type="entry name" value="MITOGEN-ACTIVATED PROTEIN KINASE KINASE KINASE 20-RELATED"/>
    <property type="match status" value="1"/>
</dbReference>
<dbReference type="Pfam" id="PF13672">
    <property type="entry name" value="PP2C_2"/>
    <property type="match status" value="1"/>
</dbReference>
<keyword evidence="1 8" id="KW-0808">Transferase</keyword>